<evidence type="ECO:0000256" key="11">
    <source>
        <dbReference type="ARBA" id="ARBA00023049"/>
    </source>
</evidence>
<dbReference type="InterPro" id="IPR044537">
    <property type="entry name" value="Rip2-like"/>
</dbReference>
<sequence>MSAFYRFLLILISRALVMVGLMPLAAFAKAGVAHLLGDDTPKLNGRLSLDFRKHMDRQGMLTTLILGFGWSKEMNYDVSNLKHMKRDITLISLAAPLTYFVSYILIYNLSGALYGLAPDSILLASLFRILRGAAYTGLCFGVIALLPLPPLDGFQIFYQFSWPKFRRWYFSRYKQIMKWSQYILYGIFLLAIITDGEISVIGWLAGLWRWAVLDRLVFFHVNFMEIPYKIIKIVFGNNFFYLE</sequence>
<evidence type="ECO:0000313" key="15">
    <source>
        <dbReference type="Proteomes" id="UP000245720"/>
    </source>
</evidence>
<proteinExistence type="inferred from homology"/>
<evidence type="ECO:0000256" key="4">
    <source>
        <dbReference type="ARBA" id="ARBA00022475"/>
    </source>
</evidence>
<reference evidence="14 15" key="1">
    <citation type="submission" date="2018-05" db="EMBL/GenBank/DDBJ databases">
        <title>The Hungate 1000. A catalogue of reference genomes from the rumen microbiome.</title>
        <authorList>
            <person name="Kelly W."/>
        </authorList>
    </citation>
    <scope>NUCLEOTIDE SEQUENCE [LARGE SCALE GENOMIC DNA]</scope>
    <source>
        <strain evidence="14 15">SAb67</strain>
    </source>
</reference>
<comment type="caution">
    <text evidence="14">The sequence shown here is derived from an EMBL/GenBank/DDBJ whole genome shotgun (WGS) entry which is preliminary data.</text>
</comment>
<dbReference type="GO" id="GO:0006508">
    <property type="term" value="P:proteolysis"/>
    <property type="evidence" value="ECO:0007669"/>
    <property type="project" value="UniProtKB-KW"/>
</dbReference>
<dbReference type="Proteomes" id="UP000245720">
    <property type="component" value="Unassembled WGS sequence"/>
</dbReference>
<dbReference type="PANTHER" id="PTHR35864:SF1">
    <property type="entry name" value="ZINC METALLOPROTEASE YWHC-RELATED"/>
    <property type="match status" value="1"/>
</dbReference>
<evidence type="ECO:0000256" key="6">
    <source>
        <dbReference type="ARBA" id="ARBA00022692"/>
    </source>
</evidence>
<protein>
    <recommendedName>
        <fullName evidence="16">Zn-dependent protease (Includes SpoIVFB)</fullName>
    </recommendedName>
</protein>
<dbReference type="GO" id="GO:0008237">
    <property type="term" value="F:metallopeptidase activity"/>
    <property type="evidence" value="ECO:0007669"/>
    <property type="project" value="UniProtKB-KW"/>
</dbReference>
<keyword evidence="4" id="KW-1003">Cell membrane</keyword>
<evidence type="ECO:0008006" key="16">
    <source>
        <dbReference type="Google" id="ProtNLM"/>
    </source>
</evidence>
<dbReference type="AlphaFoldDB" id="A0A315Y2E1"/>
<keyword evidence="8" id="KW-0378">Hydrolase</keyword>
<evidence type="ECO:0000256" key="10">
    <source>
        <dbReference type="ARBA" id="ARBA00022989"/>
    </source>
</evidence>
<feature type="transmembrane region" description="Helical" evidence="13">
    <location>
        <begin position="129"/>
        <end position="148"/>
    </location>
</feature>
<dbReference type="CDD" id="cd06158">
    <property type="entry name" value="S2P-M50_like_1"/>
    <property type="match status" value="1"/>
</dbReference>
<organism evidence="14 15">
    <name type="scientific">Ruminococcus flavefaciens</name>
    <dbReference type="NCBI Taxonomy" id="1265"/>
    <lineage>
        <taxon>Bacteria</taxon>
        <taxon>Bacillati</taxon>
        <taxon>Bacillota</taxon>
        <taxon>Clostridia</taxon>
        <taxon>Eubacteriales</taxon>
        <taxon>Oscillospiraceae</taxon>
        <taxon>Ruminococcus</taxon>
    </lineage>
</organism>
<comment type="subcellular location">
    <subcellularLocation>
        <location evidence="2">Cell membrane</location>
        <topology evidence="2">Multi-pass membrane protein</topology>
    </subcellularLocation>
</comment>
<evidence type="ECO:0000256" key="5">
    <source>
        <dbReference type="ARBA" id="ARBA00022670"/>
    </source>
</evidence>
<keyword evidence="12 13" id="KW-0472">Membrane</keyword>
<comment type="similarity">
    <text evidence="3">Belongs to the peptidase M50B family.</text>
</comment>
<evidence type="ECO:0000256" key="12">
    <source>
        <dbReference type="ARBA" id="ARBA00023136"/>
    </source>
</evidence>
<dbReference type="EMBL" id="QGDI01000003">
    <property type="protein sequence ID" value="PWJ14150.1"/>
    <property type="molecule type" value="Genomic_DNA"/>
</dbReference>
<dbReference type="GO" id="GO:0005886">
    <property type="term" value="C:plasma membrane"/>
    <property type="evidence" value="ECO:0007669"/>
    <property type="project" value="UniProtKB-SubCell"/>
</dbReference>
<evidence type="ECO:0000256" key="13">
    <source>
        <dbReference type="SAM" id="Phobius"/>
    </source>
</evidence>
<keyword evidence="5" id="KW-0645">Protease</keyword>
<dbReference type="RefSeq" id="WP_242978573.1">
    <property type="nucleotide sequence ID" value="NZ_QGDI01000003.1"/>
</dbReference>
<evidence type="ECO:0000313" key="14">
    <source>
        <dbReference type="EMBL" id="PWJ14150.1"/>
    </source>
</evidence>
<accession>A0A315Y2E1</accession>
<name>A0A315Y2E1_RUMFL</name>
<keyword evidence="7" id="KW-0479">Metal-binding</keyword>
<evidence type="ECO:0000256" key="1">
    <source>
        <dbReference type="ARBA" id="ARBA00001947"/>
    </source>
</evidence>
<evidence type="ECO:0000256" key="2">
    <source>
        <dbReference type="ARBA" id="ARBA00004651"/>
    </source>
</evidence>
<keyword evidence="6 13" id="KW-0812">Transmembrane</keyword>
<gene>
    <name evidence="14" type="ORF">IE37_01083</name>
</gene>
<evidence type="ECO:0000256" key="8">
    <source>
        <dbReference type="ARBA" id="ARBA00022801"/>
    </source>
</evidence>
<keyword evidence="9" id="KW-0862">Zinc</keyword>
<keyword evidence="11" id="KW-0482">Metalloprotease</keyword>
<evidence type="ECO:0000256" key="3">
    <source>
        <dbReference type="ARBA" id="ARBA00007931"/>
    </source>
</evidence>
<evidence type="ECO:0000256" key="7">
    <source>
        <dbReference type="ARBA" id="ARBA00022723"/>
    </source>
</evidence>
<dbReference type="PANTHER" id="PTHR35864">
    <property type="entry name" value="ZINC METALLOPROTEASE MJ0611-RELATED"/>
    <property type="match status" value="1"/>
</dbReference>
<feature type="transmembrane region" description="Helical" evidence="13">
    <location>
        <begin position="88"/>
        <end position="109"/>
    </location>
</feature>
<keyword evidence="10 13" id="KW-1133">Transmembrane helix</keyword>
<feature type="transmembrane region" description="Helical" evidence="13">
    <location>
        <begin position="182"/>
        <end position="205"/>
    </location>
</feature>
<evidence type="ECO:0000256" key="9">
    <source>
        <dbReference type="ARBA" id="ARBA00022833"/>
    </source>
</evidence>
<dbReference type="InterPro" id="IPR052348">
    <property type="entry name" value="Metallopeptidase_M50B"/>
</dbReference>
<comment type="cofactor">
    <cofactor evidence="1">
        <name>Zn(2+)</name>
        <dbReference type="ChEBI" id="CHEBI:29105"/>
    </cofactor>
</comment>
<dbReference type="GO" id="GO:0046872">
    <property type="term" value="F:metal ion binding"/>
    <property type="evidence" value="ECO:0007669"/>
    <property type="project" value="UniProtKB-KW"/>
</dbReference>